<gene>
    <name evidence="1" type="primary">72</name>
    <name evidence="1" type="ORF">SEA_AVAZAK_72</name>
</gene>
<evidence type="ECO:0000313" key="2">
    <source>
        <dbReference type="Proteomes" id="UP000425472"/>
    </source>
</evidence>
<dbReference type="Proteomes" id="UP000425472">
    <property type="component" value="Segment"/>
</dbReference>
<organism evidence="1 2">
    <name type="scientific">Gordonia phage Avazak</name>
    <dbReference type="NCBI Taxonomy" id="2656529"/>
    <lineage>
        <taxon>Viruses</taxon>
        <taxon>Duplodnaviria</taxon>
        <taxon>Heunggongvirae</taxon>
        <taxon>Uroviricota</taxon>
        <taxon>Caudoviricetes</taxon>
        <taxon>Deejayvirinae</taxon>
        <taxon>Tanisvirus</taxon>
        <taxon>Tanisvirus avazak</taxon>
    </lineage>
</organism>
<dbReference type="EMBL" id="MN585971">
    <property type="protein sequence ID" value="QGJ88049.1"/>
    <property type="molecule type" value="Genomic_DNA"/>
</dbReference>
<name>A0A649V7D1_9CAUD</name>
<protein>
    <submittedName>
        <fullName evidence="1">Uncharacterized protein</fullName>
    </submittedName>
</protein>
<keyword evidence="2" id="KW-1185">Reference proteome</keyword>
<evidence type="ECO:0000313" key="1">
    <source>
        <dbReference type="EMBL" id="QGJ88049.1"/>
    </source>
</evidence>
<dbReference type="RefSeq" id="YP_009853638.1">
    <property type="nucleotide sequence ID" value="NC_048822.1"/>
</dbReference>
<dbReference type="GeneID" id="55624318"/>
<proteinExistence type="predicted"/>
<sequence>MLDNSQWQEKIPTIPEGVVLFTTLPSKANFGFPATCMEVTVGGRIYSCKHYMSDPQHIREATIPLDRQAVYAVVRKMNAEIGKHHLSLRILCEDVKEWTLPASATLMRAKYQF</sequence>
<reference evidence="1 2" key="1">
    <citation type="submission" date="2019-10" db="EMBL/GenBank/DDBJ databases">
        <authorList>
            <person name="Millar G.J."/>
            <person name="Stotolongo A."/>
            <person name="Acosta C.G."/>
            <person name="Alexandre C.L."/>
            <person name="Birchfield S.K."/>
            <person name="Bradshaw K.L."/>
            <person name="Collins J.L."/>
            <person name="Emile S.L."/>
            <person name="Gale T.J."/>
            <person name="Higgs R.I."/>
            <person name="Jakubik A.E."/>
            <person name="Jasna A.S."/>
            <person name="Lightbourn T.A."/>
            <person name="Ortegon K.B."/>
            <person name="Sargent D.P."/>
            <person name="Thermozier K.N."/>
            <person name="Thomas F."/>
            <person name="Tucker J.D."/>
            <person name="White J.S."/>
            <person name="Sconiers W.B."/>
            <person name="Coleman S.T."/>
            <person name="Riley H.L."/>
            <person name="Garlena R.A."/>
            <person name="Russell D.A."/>
            <person name="Pope W.H."/>
            <person name="Jacobs-Sera D."/>
            <person name="Hatfull G.F."/>
        </authorList>
    </citation>
    <scope>NUCLEOTIDE SEQUENCE [LARGE SCALE GENOMIC DNA]</scope>
</reference>
<accession>A0A649V7D1</accession>
<dbReference type="KEGG" id="vg:55624318"/>